<evidence type="ECO:0000256" key="10">
    <source>
        <dbReference type="ARBA" id="ARBA00048743"/>
    </source>
</evidence>
<evidence type="ECO:0000256" key="6">
    <source>
        <dbReference type="ARBA" id="ARBA00022741"/>
    </source>
</evidence>
<evidence type="ECO:0000259" key="13">
    <source>
        <dbReference type="Pfam" id="PF02223"/>
    </source>
</evidence>
<feature type="domain" description="Thymidylate kinase-like" evidence="13">
    <location>
        <begin position="7"/>
        <end position="202"/>
    </location>
</feature>
<comment type="function">
    <text evidence="11 12">Phosphorylation of dTMP to form dTDP in both de novo and salvage pathways of dTTP synthesis.</text>
</comment>
<evidence type="ECO:0000256" key="3">
    <source>
        <dbReference type="ARBA" id="ARBA00017144"/>
    </source>
</evidence>
<dbReference type="PANTHER" id="PTHR10344:SF4">
    <property type="entry name" value="UMP-CMP KINASE 2, MITOCHONDRIAL"/>
    <property type="match status" value="1"/>
</dbReference>
<dbReference type="Pfam" id="PF02223">
    <property type="entry name" value="Thymidylate_kin"/>
    <property type="match status" value="1"/>
</dbReference>
<dbReference type="OrthoDB" id="9774907at2"/>
<dbReference type="CDD" id="cd01672">
    <property type="entry name" value="TMPK"/>
    <property type="match status" value="1"/>
</dbReference>
<keyword evidence="15" id="KW-1185">Reference proteome</keyword>
<evidence type="ECO:0000256" key="5">
    <source>
        <dbReference type="ARBA" id="ARBA00022727"/>
    </source>
</evidence>
<dbReference type="GO" id="GO:0006233">
    <property type="term" value="P:dTDP biosynthetic process"/>
    <property type="evidence" value="ECO:0007669"/>
    <property type="project" value="InterPro"/>
</dbReference>
<evidence type="ECO:0000256" key="1">
    <source>
        <dbReference type="ARBA" id="ARBA00009776"/>
    </source>
</evidence>
<evidence type="ECO:0000256" key="4">
    <source>
        <dbReference type="ARBA" id="ARBA00022679"/>
    </source>
</evidence>
<reference evidence="14" key="1">
    <citation type="submission" date="2006-05" db="EMBL/GenBank/DDBJ databases">
        <title>Annotation of the draft genome assembly of Desulfuromonas acetoxidans DSM 684.</title>
        <authorList>
            <consortium name="US DOE Joint Genome Institute (JGI-ORNL)"/>
            <person name="Larimer F."/>
            <person name="Land M."/>
            <person name="Hauser L."/>
        </authorList>
    </citation>
    <scope>NUCLEOTIDE SEQUENCE [LARGE SCALE GENOMIC DNA]</scope>
    <source>
        <strain evidence="14">DSM 684</strain>
    </source>
</reference>
<keyword evidence="5 12" id="KW-0545">Nucleotide biosynthesis</keyword>
<feature type="binding site" evidence="12">
    <location>
        <begin position="9"/>
        <end position="16"/>
    </location>
    <ligand>
        <name>ATP</name>
        <dbReference type="ChEBI" id="CHEBI:30616"/>
    </ligand>
</feature>
<dbReference type="PANTHER" id="PTHR10344">
    <property type="entry name" value="THYMIDYLATE KINASE"/>
    <property type="match status" value="1"/>
</dbReference>
<dbReference type="GO" id="GO:0005829">
    <property type="term" value="C:cytosol"/>
    <property type="evidence" value="ECO:0007669"/>
    <property type="project" value="TreeGrafter"/>
</dbReference>
<dbReference type="GO" id="GO:0006235">
    <property type="term" value="P:dTTP biosynthetic process"/>
    <property type="evidence" value="ECO:0007669"/>
    <property type="project" value="UniProtKB-UniRule"/>
</dbReference>
<dbReference type="InterPro" id="IPR039430">
    <property type="entry name" value="Thymidylate_kin-like_dom"/>
</dbReference>
<sequence length="216" mass="23966">MGQFITFEGIEGCGKTTQIRLLATALRHQGHDVIETREPGGCDIADQIRAVLLDAKNNRMTSPTELLLYAAARAQHVAEVIRPALDAGKTVLCDRFCDATLAYQGYGRQLDIDQITTLNAYACQGVRPDTTLLLDLPVEIGLGRARQRNEQHSGPNEDRFEQESLNFHQRIRQAYLQLADNEPQRFLIIDAQGKPQTVAERIASAMNTIIQPVPSS</sequence>
<reference evidence="14" key="2">
    <citation type="submission" date="2006-05" db="EMBL/GenBank/DDBJ databases">
        <title>Sequencing of the draft genome and assembly of Desulfuromonas acetoxidans DSM 684.</title>
        <authorList>
            <consortium name="US DOE Joint Genome Institute (JGI-PGF)"/>
            <person name="Copeland A."/>
            <person name="Lucas S."/>
            <person name="Lapidus A."/>
            <person name="Barry K."/>
            <person name="Detter J.C."/>
            <person name="Glavina del Rio T."/>
            <person name="Hammon N."/>
            <person name="Israni S."/>
            <person name="Dalin E."/>
            <person name="Tice H."/>
            <person name="Bruce D."/>
            <person name="Pitluck S."/>
            <person name="Richardson P."/>
        </authorList>
    </citation>
    <scope>NUCLEOTIDE SEQUENCE [LARGE SCALE GENOMIC DNA]</scope>
    <source>
        <strain evidence="14">DSM 684</strain>
    </source>
</reference>
<dbReference type="GO" id="GO:0005524">
    <property type="term" value="F:ATP binding"/>
    <property type="evidence" value="ECO:0007669"/>
    <property type="project" value="UniProtKB-UniRule"/>
</dbReference>
<dbReference type="InterPro" id="IPR018094">
    <property type="entry name" value="Thymidylate_kinase"/>
</dbReference>
<comment type="similarity">
    <text evidence="1 12">Belongs to the thymidylate kinase family.</text>
</comment>
<keyword evidence="6 12" id="KW-0547">Nucleotide-binding</keyword>
<evidence type="ECO:0000256" key="8">
    <source>
        <dbReference type="ARBA" id="ARBA00022840"/>
    </source>
</evidence>
<keyword evidence="4 12" id="KW-0808">Transferase</keyword>
<evidence type="ECO:0000313" key="14">
    <source>
        <dbReference type="EMBL" id="EAT14993.1"/>
    </source>
</evidence>
<comment type="catalytic activity">
    <reaction evidence="10 12">
        <text>dTMP + ATP = dTDP + ADP</text>
        <dbReference type="Rhea" id="RHEA:13517"/>
        <dbReference type="ChEBI" id="CHEBI:30616"/>
        <dbReference type="ChEBI" id="CHEBI:58369"/>
        <dbReference type="ChEBI" id="CHEBI:63528"/>
        <dbReference type="ChEBI" id="CHEBI:456216"/>
        <dbReference type="EC" id="2.7.4.9"/>
    </reaction>
</comment>
<dbReference type="EC" id="2.7.4.9" evidence="2 12"/>
<dbReference type="NCBIfam" id="TIGR00041">
    <property type="entry name" value="DTMP_kinase"/>
    <property type="match status" value="1"/>
</dbReference>
<protein>
    <recommendedName>
        <fullName evidence="3 12">Thymidylate kinase</fullName>
        <ecNumber evidence="2 12">2.7.4.9</ecNumber>
    </recommendedName>
    <alternativeName>
        <fullName evidence="9 12">dTMP kinase</fullName>
    </alternativeName>
</protein>
<dbReference type="GO" id="GO:0004798">
    <property type="term" value="F:dTMP kinase activity"/>
    <property type="evidence" value="ECO:0007669"/>
    <property type="project" value="UniProtKB-UniRule"/>
</dbReference>
<dbReference type="EMBL" id="AAEW02000015">
    <property type="protein sequence ID" value="EAT14993.1"/>
    <property type="molecule type" value="Genomic_DNA"/>
</dbReference>
<evidence type="ECO:0000256" key="7">
    <source>
        <dbReference type="ARBA" id="ARBA00022777"/>
    </source>
</evidence>
<name>Q1JXG9_DESA6</name>
<evidence type="ECO:0000256" key="11">
    <source>
        <dbReference type="ARBA" id="ARBA00057735"/>
    </source>
</evidence>
<evidence type="ECO:0000313" key="15">
    <source>
        <dbReference type="Proteomes" id="UP000005695"/>
    </source>
</evidence>
<dbReference type="AlphaFoldDB" id="Q1JXG9"/>
<dbReference type="Gene3D" id="3.40.50.300">
    <property type="entry name" value="P-loop containing nucleotide triphosphate hydrolases"/>
    <property type="match status" value="1"/>
</dbReference>
<gene>
    <name evidence="12" type="primary">tmk</name>
    <name evidence="14" type="ORF">Dace_0771</name>
</gene>
<keyword evidence="8 12" id="KW-0067">ATP-binding</keyword>
<proteinExistence type="inferred from homology"/>
<comment type="caution">
    <text evidence="14">The sequence shown here is derived from an EMBL/GenBank/DDBJ whole genome shotgun (WGS) entry which is preliminary data.</text>
</comment>
<dbReference type="HAMAP" id="MF_00165">
    <property type="entry name" value="Thymidylate_kinase"/>
    <property type="match status" value="1"/>
</dbReference>
<dbReference type="InterPro" id="IPR027417">
    <property type="entry name" value="P-loop_NTPase"/>
</dbReference>
<accession>Q1JXG9</accession>
<dbReference type="RefSeq" id="WP_006001863.1">
    <property type="nucleotide sequence ID" value="NZ_AAEW02000015.1"/>
</dbReference>
<dbReference type="FunFam" id="3.40.50.300:FF:000225">
    <property type="entry name" value="Thymidylate kinase"/>
    <property type="match status" value="1"/>
</dbReference>
<evidence type="ECO:0000256" key="12">
    <source>
        <dbReference type="HAMAP-Rule" id="MF_00165"/>
    </source>
</evidence>
<dbReference type="SUPFAM" id="SSF52540">
    <property type="entry name" value="P-loop containing nucleoside triphosphate hydrolases"/>
    <property type="match status" value="1"/>
</dbReference>
<dbReference type="Proteomes" id="UP000005695">
    <property type="component" value="Unassembled WGS sequence"/>
</dbReference>
<evidence type="ECO:0000256" key="2">
    <source>
        <dbReference type="ARBA" id="ARBA00012980"/>
    </source>
</evidence>
<keyword evidence="7 12" id="KW-0418">Kinase</keyword>
<organism evidence="14 15">
    <name type="scientific">Desulfuromonas acetoxidans (strain DSM 684 / 11070)</name>
    <dbReference type="NCBI Taxonomy" id="281689"/>
    <lineage>
        <taxon>Bacteria</taxon>
        <taxon>Pseudomonadati</taxon>
        <taxon>Thermodesulfobacteriota</taxon>
        <taxon>Desulfuromonadia</taxon>
        <taxon>Desulfuromonadales</taxon>
        <taxon>Desulfuromonadaceae</taxon>
        <taxon>Desulfuromonas</taxon>
    </lineage>
</organism>
<dbReference type="GO" id="GO:0006227">
    <property type="term" value="P:dUDP biosynthetic process"/>
    <property type="evidence" value="ECO:0007669"/>
    <property type="project" value="TreeGrafter"/>
</dbReference>
<evidence type="ECO:0000256" key="9">
    <source>
        <dbReference type="ARBA" id="ARBA00029962"/>
    </source>
</evidence>